<name>A0AAV5V927_9BILA</name>
<comment type="caution">
    <text evidence="1">The sequence shown here is derived from an EMBL/GenBank/DDBJ whole genome shotgun (WGS) entry which is preliminary data.</text>
</comment>
<feature type="non-terminal residue" evidence="1">
    <location>
        <position position="1"/>
    </location>
</feature>
<evidence type="ECO:0000313" key="1">
    <source>
        <dbReference type="EMBL" id="GMT14415.1"/>
    </source>
</evidence>
<accession>A0AAV5V927</accession>
<protein>
    <recommendedName>
        <fullName evidence="3">RING-type domain-containing protein</fullName>
    </recommendedName>
</protein>
<proteinExistence type="predicted"/>
<evidence type="ECO:0008006" key="3">
    <source>
        <dbReference type="Google" id="ProtNLM"/>
    </source>
</evidence>
<organism evidence="1 2">
    <name type="scientific">Pristionchus fissidentatus</name>
    <dbReference type="NCBI Taxonomy" id="1538716"/>
    <lineage>
        <taxon>Eukaryota</taxon>
        <taxon>Metazoa</taxon>
        <taxon>Ecdysozoa</taxon>
        <taxon>Nematoda</taxon>
        <taxon>Chromadorea</taxon>
        <taxon>Rhabditida</taxon>
        <taxon>Rhabditina</taxon>
        <taxon>Diplogasteromorpha</taxon>
        <taxon>Diplogasteroidea</taxon>
        <taxon>Neodiplogasteridae</taxon>
        <taxon>Pristionchus</taxon>
    </lineage>
</organism>
<keyword evidence="2" id="KW-1185">Reference proteome</keyword>
<reference evidence="1" key="1">
    <citation type="submission" date="2023-10" db="EMBL/GenBank/DDBJ databases">
        <title>Genome assembly of Pristionchus species.</title>
        <authorList>
            <person name="Yoshida K."/>
            <person name="Sommer R.J."/>
        </authorList>
    </citation>
    <scope>NUCLEOTIDE SEQUENCE</scope>
    <source>
        <strain evidence="1">RS5133</strain>
    </source>
</reference>
<dbReference type="EMBL" id="BTSY01000002">
    <property type="protein sequence ID" value="GMT14415.1"/>
    <property type="molecule type" value="Genomic_DNA"/>
</dbReference>
<dbReference type="Proteomes" id="UP001432322">
    <property type="component" value="Unassembled WGS sequence"/>
</dbReference>
<dbReference type="AlphaFoldDB" id="A0AAV5V927"/>
<sequence length="258" mass="29276">FHLQNPAIVYICPYKKRNTPCDIGHTRADLVSLPTAVHIEKFLPILSQSDIQCLTCDNPDRLPLDQHGRRDPSIYQVDDKTPDYPADSMLTCNTCTREASSAYLPQCFLLCQFCSGSSIVHSGHSFGRFLDLPDVLKNRLTEEHVEHQSVRKPFHLSTFPFEAMKEFADTILRCTGCGFYYNKQNRHRAPVIIDCGHVCCATCGKRNIKGETLCNMEGYVRRHSKTIRSAIDIKIQHLPLLPIQSIHSVRVASEKTPY</sequence>
<evidence type="ECO:0000313" key="2">
    <source>
        <dbReference type="Proteomes" id="UP001432322"/>
    </source>
</evidence>
<gene>
    <name evidence="1" type="ORF">PFISCL1PPCAC_5712</name>
</gene>